<dbReference type="Gene3D" id="3.10.180.10">
    <property type="entry name" value="2,3-Dihydroxybiphenyl 1,2-Dioxygenase, domain 1"/>
    <property type="match status" value="1"/>
</dbReference>
<evidence type="ECO:0000256" key="1">
    <source>
        <dbReference type="ARBA" id="ARBA00001554"/>
    </source>
</evidence>
<evidence type="ECO:0000256" key="4">
    <source>
        <dbReference type="ARBA" id="ARBA00021735"/>
    </source>
</evidence>
<dbReference type="Pfam" id="PF18029">
    <property type="entry name" value="Glyoxalase_6"/>
    <property type="match status" value="1"/>
</dbReference>
<keyword evidence="8" id="KW-1185">Reference proteome</keyword>
<evidence type="ECO:0000259" key="6">
    <source>
        <dbReference type="Pfam" id="PF18029"/>
    </source>
</evidence>
<reference evidence="8" key="1">
    <citation type="journal article" date="2019" name="Int. J. Syst. Evol. Microbiol.">
        <title>The Global Catalogue of Microorganisms (GCM) 10K type strain sequencing project: providing services to taxonomists for standard genome sequencing and annotation.</title>
        <authorList>
            <consortium name="The Broad Institute Genomics Platform"/>
            <consortium name="The Broad Institute Genome Sequencing Center for Infectious Disease"/>
            <person name="Wu L."/>
            <person name="Ma J."/>
        </authorList>
    </citation>
    <scope>NUCLEOTIDE SEQUENCE [LARGE SCALE GENOMIC DNA]</scope>
    <source>
        <strain evidence="8">JCM 14900</strain>
    </source>
</reference>
<sequence length="218" mass="23274">MTAKQFHASPGVEDWRVLFWGAHAFFHTDGFAAGARFVAAIAEAAASLDKSPDVDIRPNGVTIRLFTRKDGALGAQDAVLAARISGIAREQGLVPDPSSVQTVGIAVAQAEGVDTRPFWTAALGYVDLFDEDAIDPNRRGPHLWFHDLTPSKPGRGRTHIDVSVPADVIRARVDAAVAAGGRIVDDSNAPGHWTIASPDNHGVDLAAWPDFEDHEEGD</sequence>
<dbReference type="EMBL" id="BAAAOF010000002">
    <property type="protein sequence ID" value="GAA1916773.1"/>
    <property type="molecule type" value="Genomic_DNA"/>
</dbReference>
<organism evidence="7 8">
    <name type="scientific">Microbacterium aoyamense</name>
    <dbReference type="NCBI Taxonomy" id="344166"/>
    <lineage>
        <taxon>Bacteria</taxon>
        <taxon>Bacillati</taxon>
        <taxon>Actinomycetota</taxon>
        <taxon>Actinomycetes</taxon>
        <taxon>Micrococcales</taxon>
        <taxon>Microbacteriaceae</taxon>
        <taxon>Microbacterium</taxon>
    </lineage>
</organism>
<dbReference type="InterPro" id="IPR029068">
    <property type="entry name" value="Glyas_Bleomycin-R_OHBP_Dase"/>
</dbReference>
<dbReference type="Gene3D" id="3.30.1360.20">
    <property type="entry name" value="Transcriptional coactivator/pterin dehydratase"/>
    <property type="match status" value="1"/>
</dbReference>
<evidence type="ECO:0000256" key="3">
    <source>
        <dbReference type="ARBA" id="ARBA00013252"/>
    </source>
</evidence>
<dbReference type="Pfam" id="PF01329">
    <property type="entry name" value="Pterin_4a"/>
    <property type="match status" value="1"/>
</dbReference>
<protein>
    <recommendedName>
        <fullName evidence="4">Putative pterin-4-alpha-carbinolamine dehydratase</fullName>
        <ecNumber evidence="3">4.2.1.96</ecNumber>
    </recommendedName>
</protein>
<dbReference type="SUPFAM" id="SSF55248">
    <property type="entry name" value="PCD-like"/>
    <property type="match status" value="1"/>
</dbReference>
<dbReference type="InterPro" id="IPR041581">
    <property type="entry name" value="Glyoxalase_6"/>
</dbReference>
<comment type="caution">
    <text evidence="7">The sequence shown here is derived from an EMBL/GenBank/DDBJ whole genome shotgun (WGS) entry which is preliminary data.</text>
</comment>
<proteinExistence type="inferred from homology"/>
<accession>A0ABP5AN96</accession>
<evidence type="ECO:0000313" key="7">
    <source>
        <dbReference type="EMBL" id="GAA1916773.1"/>
    </source>
</evidence>
<gene>
    <name evidence="7" type="ORF">GCM10009775_06510</name>
</gene>
<dbReference type="InterPro" id="IPR001533">
    <property type="entry name" value="Pterin_deHydtase"/>
</dbReference>
<evidence type="ECO:0000313" key="8">
    <source>
        <dbReference type="Proteomes" id="UP001501343"/>
    </source>
</evidence>
<dbReference type="Proteomes" id="UP001501343">
    <property type="component" value="Unassembled WGS sequence"/>
</dbReference>
<feature type="domain" description="Glyoxalase-like" evidence="6">
    <location>
        <begin position="115"/>
        <end position="205"/>
    </location>
</feature>
<dbReference type="SUPFAM" id="SSF54593">
    <property type="entry name" value="Glyoxalase/Bleomycin resistance protein/Dihydroxybiphenyl dioxygenase"/>
    <property type="match status" value="1"/>
</dbReference>
<comment type="catalytic activity">
    <reaction evidence="1">
        <text>(4aS,6R)-4a-hydroxy-L-erythro-5,6,7,8-tetrahydrobiopterin = (6R)-L-erythro-6,7-dihydrobiopterin + H2O</text>
        <dbReference type="Rhea" id="RHEA:11920"/>
        <dbReference type="ChEBI" id="CHEBI:15377"/>
        <dbReference type="ChEBI" id="CHEBI:15642"/>
        <dbReference type="ChEBI" id="CHEBI:43120"/>
        <dbReference type="EC" id="4.2.1.96"/>
    </reaction>
</comment>
<dbReference type="InterPro" id="IPR036428">
    <property type="entry name" value="PCD_sf"/>
</dbReference>
<comment type="similarity">
    <text evidence="2">Belongs to the pterin-4-alpha-carbinolamine dehydratase family.</text>
</comment>
<evidence type="ECO:0000256" key="5">
    <source>
        <dbReference type="ARBA" id="ARBA00023239"/>
    </source>
</evidence>
<name>A0ABP5AN96_9MICO</name>
<dbReference type="EC" id="4.2.1.96" evidence="3"/>
<evidence type="ECO:0000256" key="2">
    <source>
        <dbReference type="ARBA" id="ARBA00006472"/>
    </source>
</evidence>
<keyword evidence="5" id="KW-0456">Lyase</keyword>